<evidence type="ECO:0000256" key="2">
    <source>
        <dbReference type="ARBA" id="ARBA00022630"/>
    </source>
</evidence>
<feature type="compositionally biased region" description="Polar residues" evidence="6">
    <location>
        <begin position="10"/>
        <end position="27"/>
    </location>
</feature>
<evidence type="ECO:0000256" key="6">
    <source>
        <dbReference type="SAM" id="MobiDB-lite"/>
    </source>
</evidence>
<accession>A0AAE0K2J2</accession>
<protein>
    <recommendedName>
        <fullName evidence="7">FAD-binding domain-containing protein</fullName>
    </recommendedName>
</protein>
<keyword evidence="5" id="KW-0503">Monooxygenase</keyword>
<comment type="caution">
    <text evidence="8">The sequence shown here is derived from an EMBL/GenBank/DDBJ whole genome shotgun (WGS) entry which is preliminary data.</text>
</comment>
<comment type="cofactor">
    <cofactor evidence="1">
        <name>FAD</name>
        <dbReference type="ChEBI" id="CHEBI:57692"/>
    </cofactor>
</comment>
<dbReference type="GO" id="GO:0004497">
    <property type="term" value="F:monooxygenase activity"/>
    <property type="evidence" value="ECO:0007669"/>
    <property type="project" value="UniProtKB-KW"/>
</dbReference>
<dbReference type="GO" id="GO:0071949">
    <property type="term" value="F:FAD binding"/>
    <property type="evidence" value="ECO:0007669"/>
    <property type="project" value="InterPro"/>
</dbReference>
<keyword evidence="2" id="KW-0285">Flavoprotein</keyword>
<evidence type="ECO:0000256" key="1">
    <source>
        <dbReference type="ARBA" id="ARBA00001974"/>
    </source>
</evidence>
<dbReference type="PANTHER" id="PTHR47178:SF2">
    <property type="entry name" value="FAD-BINDING DOMAIN-CONTAINING PROTEIN"/>
    <property type="match status" value="1"/>
</dbReference>
<dbReference type="InterPro" id="IPR002938">
    <property type="entry name" value="FAD-bd"/>
</dbReference>
<dbReference type="SUPFAM" id="SSF51905">
    <property type="entry name" value="FAD/NAD(P)-binding domain"/>
    <property type="match status" value="1"/>
</dbReference>
<reference evidence="8" key="2">
    <citation type="submission" date="2023-06" db="EMBL/GenBank/DDBJ databases">
        <authorList>
            <consortium name="Lawrence Berkeley National Laboratory"/>
            <person name="Haridas S."/>
            <person name="Hensen N."/>
            <person name="Bonometti L."/>
            <person name="Westerberg I."/>
            <person name="Brannstrom I.O."/>
            <person name="Guillou S."/>
            <person name="Cros-Aarteil S."/>
            <person name="Calhoun S."/>
            <person name="Kuo A."/>
            <person name="Mondo S."/>
            <person name="Pangilinan J."/>
            <person name="Riley R."/>
            <person name="Labutti K."/>
            <person name="Andreopoulos B."/>
            <person name="Lipzen A."/>
            <person name="Chen C."/>
            <person name="Yanf M."/>
            <person name="Daum C."/>
            <person name="Ng V."/>
            <person name="Clum A."/>
            <person name="Steindorff A."/>
            <person name="Ohm R."/>
            <person name="Martin F."/>
            <person name="Silar P."/>
            <person name="Natvig D."/>
            <person name="Lalanne C."/>
            <person name="Gautier V."/>
            <person name="Ament-Velasquez S.L."/>
            <person name="Kruys A."/>
            <person name="Hutchinson M.I."/>
            <person name="Powell A.J."/>
            <person name="Barry K."/>
            <person name="Miller A.N."/>
            <person name="Grigoriev I.V."/>
            <person name="Debuchy R."/>
            <person name="Gladieux P."/>
            <person name="Thoren M.H."/>
            <person name="Johannesson H."/>
        </authorList>
    </citation>
    <scope>NUCLEOTIDE SEQUENCE</scope>
    <source>
        <strain evidence="8">CBS 958.72</strain>
    </source>
</reference>
<feature type="domain" description="FAD-binding" evidence="7">
    <location>
        <begin position="134"/>
        <end position="320"/>
    </location>
</feature>
<evidence type="ECO:0000256" key="4">
    <source>
        <dbReference type="ARBA" id="ARBA00023002"/>
    </source>
</evidence>
<evidence type="ECO:0000313" key="9">
    <source>
        <dbReference type="Proteomes" id="UP001287356"/>
    </source>
</evidence>
<dbReference type="PANTHER" id="PTHR47178">
    <property type="entry name" value="MONOOXYGENASE, FAD-BINDING"/>
    <property type="match status" value="1"/>
</dbReference>
<dbReference type="EMBL" id="JAULSN010000006">
    <property type="protein sequence ID" value="KAK3368856.1"/>
    <property type="molecule type" value="Genomic_DNA"/>
</dbReference>
<dbReference type="Pfam" id="PF01494">
    <property type="entry name" value="FAD_binding_3"/>
    <property type="match status" value="1"/>
</dbReference>
<evidence type="ECO:0000256" key="5">
    <source>
        <dbReference type="ARBA" id="ARBA00023033"/>
    </source>
</evidence>
<keyword evidence="3" id="KW-0274">FAD</keyword>
<evidence type="ECO:0000313" key="8">
    <source>
        <dbReference type="EMBL" id="KAK3368856.1"/>
    </source>
</evidence>
<evidence type="ECO:0000259" key="7">
    <source>
        <dbReference type="Pfam" id="PF01494"/>
    </source>
</evidence>
<evidence type="ECO:0000256" key="3">
    <source>
        <dbReference type="ARBA" id="ARBA00022827"/>
    </source>
</evidence>
<feature type="compositionally biased region" description="Low complexity" evidence="6">
    <location>
        <begin position="35"/>
        <end position="45"/>
    </location>
</feature>
<dbReference type="Gene3D" id="3.50.50.60">
    <property type="entry name" value="FAD/NAD(P)-binding domain"/>
    <property type="match status" value="1"/>
</dbReference>
<name>A0AAE0K2J2_9PEZI</name>
<proteinExistence type="predicted"/>
<dbReference type="Proteomes" id="UP001287356">
    <property type="component" value="Unassembled WGS sequence"/>
</dbReference>
<feature type="region of interest" description="Disordered" evidence="6">
    <location>
        <begin position="1"/>
        <end position="79"/>
    </location>
</feature>
<organism evidence="8 9">
    <name type="scientific">Lasiosphaeria ovina</name>
    <dbReference type="NCBI Taxonomy" id="92902"/>
    <lineage>
        <taxon>Eukaryota</taxon>
        <taxon>Fungi</taxon>
        <taxon>Dikarya</taxon>
        <taxon>Ascomycota</taxon>
        <taxon>Pezizomycotina</taxon>
        <taxon>Sordariomycetes</taxon>
        <taxon>Sordariomycetidae</taxon>
        <taxon>Sordariales</taxon>
        <taxon>Lasiosphaeriaceae</taxon>
        <taxon>Lasiosphaeria</taxon>
    </lineage>
</organism>
<sequence>MSDSWRKTRSPSGMPSRRGTTCWGSKNSSTRLRRASSTSRRQTISQLEPRVAGRTAPLAVSATRSPLKPPADIPGHQNPRPLPLRCAPHANPKNYTGPLLRPQLLLRQKLLSFNYPTPSTVRANFSDGTTSTGSVVIGCDGGSSQVRKCLLGEDLAAQEVLPYAFMNFPFSLPADKAVWLDEQMNPSVDVAPHPKSMYMGLFLLDKPDFERPEMWVFYVLVTWPIADKEDEENAPNRLERLRAKMEGWADPYKSVVEWLSEDISIGADQLRIWHPRKWDNREGRVTLAGDAAYSMTFHRGQAGNLAIKDADEFVKAMVEVKERRMSLKEAMDVHDRGVVERGEVEISRLQAAAFHDYENFDNSPVFKMGSSRRGNKALGGEGWRCWKTDMEAYQSTVSVGTR</sequence>
<keyword evidence="9" id="KW-1185">Reference proteome</keyword>
<reference evidence="8" key="1">
    <citation type="journal article" date="2023" name="Mol. Phylogenet. Evol.">
        <title>Genome-scale phylogeny and comparative genomics of the fungal order Sordariales.</title>
        <authorList>
            <person name="Hensen N."/>
            <person name="Bonometti L."/>
            <person name="Westerberg I."/>
            <person name="Brannstrom I.O."/>
            <person name="Guillou S."/>
            <person name="Cros-Aarteil S."/>
            <person name="Calhoun S."/>
            <person name="Haridas S."/>
            <person name="Kuo A."/>
            <person name="Mondo S."/>
            <person name="Pangilinan J."/>
            <person name="Riley R."/>
            <person name="LaButti K."/>
            <person name="Andreopoulos B."/>
            <person name="Lipzen A."/>
            <person name="Chen C."/>
            <person name="Yan M."/>
            <person name="Daum C."/>
            <person name="Ng V."/>
            <person name="Clum A."/>
            <person name="Steindorff A."/>
            <person name="Ohm R.A."/>
            <person name="Martin F."/>
            <person name="Silar P."/>
            <person name="Natvig D.O."/>
            <person name="Lalanne C."/>
            <person name="Gautier V."/>
            <person name="Ament-Velasquez S.L."/>
            <person name="Kruys A."/>
            <person name="Hutchinson M.I."/>
            <person name="Powell A.J."/>
            <person name="Barry K."/>
            <person name="Miller A.N."/>
            <person name="Grigoriev I.V."/>
            <person name="Debuchy R."/>
            <person name="Gladieux P."/>
            <person name="Hiltunen Thoren M."/>
            <person name="Johannesson H."/>
        </authorList>
    </citation>
    <scope>NUCLEOTIDE SEQUENCE</scope>
    <source>
        <strain evidence="8">CBS 958.72</strain>
    </source>
</reference>
<keyword evidence="4" id="KW-0560">Oxidoreductase</keyword>
<dbReference type="AlphaFoldDB" id="A0AAE0K2J2"/>
<gene>
    <name evidence="8" type="ORF">B0T24DRAFT_341566</name>
</gene>
<dbReference type="InterPro" id="IPR036188">
    <property type="entry name" value="FAD/NAD-bd_sf"/>
</dbReference>
<dbReference type="PRINTS" id="PR00420">
    <property type="entry name" value="RNGMNOXGNASE"/>
</dbReference>